<dbReference type="EMBL" id="LJBJ02000003">
    <property type="protein sequence ID" value="OAX52542.1"/>
    <property type="molecule type" value="Genomic_DNA"/>
</dbReference>
<reference evidence="14 16" key="3">
    <citation type="submission" date="2016-06" db="EMBL/GenBank/DDBJ databases">
        <title>Identification of putative biosynthetic pathways for the production of bioactive secondary metabolites by the marine actinomycete Kocuria kristinae RUTW2-3.</title>
        <authorList>
            <person name="Waterworth S.C."/>
            <person name="Walmsley T.A."/>
            <person name="Matongo T."/>
            <person name="Davies-Coleman M.T."/>
            <person name="Dorrington R.A."/>
        </authorList>
    </citation>
    <scope>NUCLEOTIDE SEQUENCE [LARGE SCALE GENOMIC DNA]</scope>
    <source>
        <strain evidence="16">RuSp02-3</strain>
        <strain evidence="14">RUTW2-3</strain>
    </source>
</reference>
<dbReference type="SMART" id="SM01003">
    <property type="entry name" value="AlaDh_PNT_N"/>
    <property type="match status" value="1"/>
</dbReference>
<dbReference type="PIRSF" id="PIRSF000183">
    <property type="entry name" value="Alanine_dh"/>
    <property type="match status" value="1"/>
</dbReference>
<accession>A0A147EBI3</accession>
<evidence type="ECO:0000259" key="13">
    <source>
        <dbReference type="SMART" id="SM01003"/>
    </source>
</evidence>
<dbReference type="SUPFAM" id="SSF52283">
    <property type="entry name" value="Formate/glycerate dehydrogenase catalytic domain-like"/>
    <property type="match status" value="1"/>
</dbReference>
<dbReference type="GO" id="GO:0005886">
    <property type="term" value="C:plasma membrane"/>
    <property type="evidence" value="ECO:0007669"/>
    <property type="project" value="TreeGrafter"/>
</dbReference>
<feature type="domain" description="Alanine dehydrogenase/pyridine nucleotide transhydrogenase NAD(H)-binding" evidence="12">
    <location>
        <begin position="147"/>
        <end position="295"/>
    </location>
</feature>
<feature type="domain" description="Alanine dehydrogenase/pyridine nucleotide transhydrogenase N-terminal" evidence="13">
    <location>
        <begin position="4"/>
        <end position="135"/>
    </location>
</feature>
<dbReference type="Gene3D" id="3.40.50.720">
    <property type="entry name" value="NAD(P)-binding Rossmann-like Domain"/>
    <property type="match status" value="2"/>
</dbReference>
<comment type="similarity">
    <text evidence="2 8">Belongs to the AlaDH/PNT family.</text>
</comment>
<dbReference type="PANTHER" id="PTHR42795:SF1">
    <property type="entry name" value="ALANINE DEHYDROGENASE"/>
    <property type="match status" value="1"/>
</dbReference>
<feature type="binding site" evidence="11">
    <location>
        <position position="218"/>
    </location>
    <ligand>
        <name>NAD(+)</name>
        <dbReference type="ChEBI" id="CHEBI:57540"/>
    </ligand>
</feature>
<evidence type="ECO:0000256" key="3">
    <source>
        <dbReference type="ARBA" id="ARBA00012897"/>
    </source>
</evidence>
<dbReference type="InterPro" id="IPR008141">
    <property type="entry name" value="Ala_DH"/>
</dbReference>
<name>A0A147EBI3_9MICC</name>
<dbReference type="Pfam" id="PF05222">
    <property type="entry name" value="AlaDh_PNT_N"/>
    <property type="match status" value="1"/>
</dbReference>
<dbReference type="GO" id="GO:0000286">
    <property type="term" value="F:alanine dehydrogenase activity"/>
    <property type="evidence" value="ECO:0007669"/>
    <property type="project" value="UniProtKB-UniRule"/>
</dbReference>
<evidence type="ECO:0000256" key="5">
    <source>
        <dbReference type="ARBA" id="ARBA00023027"/>
    </source>
</evidence>
<feature type="binding site" evidence="10">
    <location>
        <position position="15"/>
    </location>
    <ligand>
        <name>substrate</name>
    </ligand>
</feature>
<feature type="binding site" evidence="11">
    <location>
        <begin position="265"/>
        <end position="268"/>
    </location>
    <ligand>
        <name>NAD(+)</name>
        <dbReference type="ChEBI" id="CHEBI:57540"/>
    </ligand>
</feature>
<dbReference type="AlphaFoldDB" id="A0A147EBI3"/>
<dbReference type="NCBIfam" id="TIGR00518">
    <property type="entry name" value="alaDH"/>
    <property type="match status" value="1"/>
</dbReference>
<feature type="binding site" evidence="11">
    <location>
        <position position="132"/>
    </location>
    <ligand>
        <name>NAD(+)</name>
        <dbReference type="ChEBI" id="CHEBI:57540"/>
    </ligand>
</feature>
<feature type="binding site" evidence="10">
    <location>
        <position position="74"/>
    </location>
    <ligand>
        <name>substrate</name>
    </ligand>
</feature>
<protein>
    <recommendedName>
        <fullName evidence="7 8">Alanine dehydrogenase</fullName>
        <ecNumber evidence="3 8">1.4.1.1</ecNumber>
    </recommendedName>
</protein>
<dbReference type="InterPro" id="IPR007886">
    <property type="entry name" value="AlaDH/PNT_N"/>
</dbReference>
<evidence type="ECO:0000313" key="14">
    <source>
        <dbReference type="EMBL" id="OAX52542.1"/>
    </source>
</evidence>
<keyword evidence="11" id="KW-0547">Nucleotide-binding</keyword>
<proteinExistence type="inferred from homology"/>
<comment type="subunit">
    <text evidence="6">Homohexamer. Trimer of dimers.</text>
</comment>
<reference evidence="16" key="1">
    <citation type="submission" date="2016-04" db="EMBL/GenBank/DDBJ databases">
        <authorList>
            <person name="Waterworth S."/>
            <person name="Matcher G."/>
        </authorList>
    </citation>
    <scope>NUCLEOTIDE SEQUENCE [LARGE SCALE GENOMIC DNA]</scope>
    <source>
        <strain evidence="16">RuSp02-3</strain>
    </source>
</reference>
<dbReference type="PANTHER" id="PTHR42795">
    <property type="entry name" value="ALANINE DEHYDROGENASE"/>
    <property type="match status" value="1"/>
</dbReference>
<dbReference type="Pfam" id="PF01262">
    <property type="entry name" value="AlaDh_PNT_C"/>
    <property type="match status" value="1"/>
</dbReference>
<dbReference type="InterPro" id="IPR036291">
    <property type="entry name" value="NAD(P)-bd_dom_sf"/>
</dbReference>
<dbReference type="Proteomes" id="UP000053171">
    <property type="component" value="Unassembled WGS sequence"/>
</dbReference>
<gene>
    <name evidence="15" type="primary">ald</name>
    <name evidence="14" type="ORF">AN277_0202770</name>
    <name evidence="15" type="ORF">I6G21_05220</name>
</gene>
<dbReference type="GO" id="GO:0042853">
    <property type="term" value="P:L-alanine catabolic process"/>
    <property type="evidence" value="ECO:0007669"/>
    <property type="project" value="UniProtKB-UniPathway"/>
</dbReference>
<organism evidence="15 17">
    <name type="scientific">Rothia kristinae</name>
    <dbReference type="NCBI Taxonomy" id="37923"/>
    <lineage>
        <taxon>Bacteria</taxon>
        <taxon>Bacillati</taxon>
        <taxon>Actinomycetota</taxon>
        <taxon>Actinomycetes</taxon>
        <taxon>Micrococcales</taxon>
        <taxon>Micrococcaceae</taxon>
        <taxon>Rothia</taxon>
    </lineage>
</organism>
<dbReference type="FunFam" id="3.40.50.720:FF:000049">
    <property type="entry name" value="Alanine dehydrogenase"/>
    <property type="match status" value="1"/>
</dbReference>
<comment type="catalytic activity">
    <reaction evidence="8">
        <text>L-alanine + NAD(+) + H2O = pyruvate + NH4(+) + NADH + H(+)</text>
        <dbReference type="Rhea" id="RHEA:18405"/>
        <dbReference type="ChEBI" id="CHEBI:15361"/>
        <dbReference type="ChEBI" id="CHEBI:15377"/>
        <dbReference type="ChEBI" id="CHEBI:15378"/>
        <dbReference type="ChEBI" id="CHEBI:28938"/>
        <dbReference type="ChEBI" id="CHEBI:57540"/>
        <dbReference type="ChEBI" id="CHEBI:57945"/>
        <dbReference type="ChEBI" id="CHEBI:57972"/>
        <dbReference type="EC" id="1.4.1.1"/>
    </reaction>
</comment>
<keyword evidence="4 8" id="KW-0560">Oxidoreductase</keyword>
<dbReference type="GeneID" id="61262772"/>
<feature type="binding site" evidence="11">
    <location>
        <begin position="237"/>
        <end position="238"/>
    </location>
    <ligand>
        <name>NAD(+)</name>
        <dbReference type="ChEBI" id="CHEBI:57540"/>
    </ligand>
</feature>
<evidence type="ECO:0000256" key="4">
    <source>
        <dbReference type="ARBA" id="ARBA00023002"/>
    </source>
</evidence>
<evidence type="ECO:0000313" key="15">
    <source>
        <dbReference type="EMBL" id="QPT54544.1"/>
    </source>
</evidence>
<feature type="binding site" evidence="11">
    <location>
        <begin position="296"/>
        <end position="299"/>
    </location>
    <ligand>
        <name>NAD(+)</name>
        <dbReference type="ChEBI" id="CHEBI:57540"/>
    </ligand>
</feature>
<dbReference type="PATRIC" id="fig|37923.10.peg.1533"/>
<evidence type="ECO:0000256" key="8">
    <source>
        <dbReference type="PIRNR" id="PIRNR000183"/>
    </source>
</evidence>
<dbReference type="GO" id="GO:0000166">
    <property type="term" value="F:nucleotide binding"/>
    <property type="evidence" value="ECO:0007669"/>
    <property type="project" value="UniProtKB-KW"/>
</dbReference>
<keyword evidence="5 8" id="KW-0520">NAD</keyword>
<evidence type="ECO:0000256" key="7">
    <source>
        <dbReference type="ARBA" id="ARBA00072341"/>
    </source>
</evidence>
<evidence type="ECO:0000256" key="2">
    <source>
        <dbReference type="ARBA" id="ARBA00005689"/>
    </source>
</evidence>
<evidence type="ECO:0000313" key="17">
    <source>
        <dbReference type="Proteomes" id="UP000594975"/>
    </source>
</evidence>
<feature type="active site" description="Proton donor/acceptor" evidence="9">
    <location>
        <position position="268"/>
    </location>
</feature>
<dbReference type="KEGG" id="rkr:I6G21_05220"/>
<evidence type="ECO:0000256" key="9">
    <source>
        <dbReference type="PIRSR" id="PIRSR000183-1"/>
    </source>
</evidence>
<sequence>MRIGVPTEIKPSERRVGLTPDSVHALADRGHEVLIQRGAGEGSGFTDEQYERAGARLTTQEEAWGEAELLVKVKEPIASEFGFLREDLTLFTYLHLAADRPLTEALLSAGTTAIAYETVREGRALPLLAPMSEIAGRLAAQAAAQHTLSTEGGPGILLGGTPGVRPARVLVLGGGVVGTQAAQLAVGLRAEVTILDAYLPRVRQLTELFGATARVLASNPATIERELREADVVIGSVLVPGAAAPKLVRREHLGIMKPGTLLIDVAIDQGGCFETSHPTTYQDPIFEVEGIRHYCVANMPGAVPRTATASLNNASLPYALRLAEGVEEALVQDAGLAAGLNARDGRITCAGVAEAYPDLAAAD</sequence>
<dbReference type="EC" id="1.4.1.1" evidence="3 8"/>
<comment type="function">
    <text evidence="8">Catalyzes the reversible reductive amination of pyruvate to L-alanine.</text>
</comment>
<evidence type="ECO:0000256" key="10">
    <source>
        <dbReference type="PIRSR" id="PIRSR000183-2"/>
    </source>
</evidence>
<dbReference type="Proteomes" id="UP000594975">
    <property type="component" value="Chromosome"/>
</dbReference>
<evidence type="ECO:0000256" key="6">
    <source>
        <dbReference type="ARBA" id="ARBA00065528"/>
    </source>
</evidence>
<dbReference type="EMBL" id="CP065738">
    <property type="protein sequence ID" value="QPT54544.1"/>
    <property type="molecule type" value="Genomic_DNA"/>
</dbReference>
<evidence type="ECO:0000313" key="16">
    <source>
        <dbReference type="Proteomes" id="UP000053171"/>
    </source>
</evidence>
<reference evidence="15 17" key="4">
    <citation type="submission" date="2020-12" db="EMBL/GenBank/DDBJ databases">
        <title>FDA dAtabase for Regulatory Grade micrObial Sequences (FDA-ARGOS): Supporting development and validation of Infectious Disease Dx tests.</title>
        <authorList>
            <person name="Sproer C."/>
            <person name="Gronow S."/>
            <person name="Severitt S."/>
            <person name="Schroder I."/>
            <person name="Tallon L."/>
            <person name="Sadzewicz L."/>
            <person name="Zhao X."/>
            <person name="Boylan J."/>
            <person name="Ott S."/>
            <person name="Bowen H."/>
            <person name="Vavikolanu K."/>
            <person name="Mehta A."/>
            <person name="Aluvathingal J."/>
            <person name="Nadendla S."/>
            <person name="Lowell S."/>
            <person name="Myers T."/>
            <person name="Yan Y."/>
            <person name="Sichtig H."/>
        </authorList>
    </citation>
    <scope>NUCLEOTIDE SEQUENCE [LARGE SCALE GENOMIC DNA]</scope>
    <source>
        <strain evidence="15 17">FDAARGOS_864</strain>
    </source>
</reference>
<dbReference type="UniPathway" id="UPA00527">
    <property type="reaction ID" value="UER00585"/>
</dbReference>
<dbReference type="SUPFAM" id="SSF51735">
    <property type="entry name" value="NAD(P)-binding Rossmann-fold domains"/>
    <property type="match status" value="1"/>
</dbReference>
<dbReference type="CDD" id="cd05305">
    <property type="entry name" value="L-AlaDH"/>
    <property type="match status" value="1"/>
</dbReference>
<dbReference type="InterPro" id="IPR007698">
    <property type="entry name" value="AlaDH/PNT_NAD(H)-bd"/>
</dbReference>
<comment type="pathway">
    <text evidence="1 8">Amino-acid degradation; L-alanine degradation via dehydrogenase pathway; NH(3) and pyruvate from L-alanine: step 1/1.</text>
</comment>
<evidence type="ECO:0000259" key="12">
    <source>
        <dbReference type="SMART" id="SM01002"/>
    </source>
</evidence>
<feature type="active site" description="Proton donor/acceptor" evidence="9">
    <location>
        <position position="95"/>
    </location>
</feature>
<dbReference type="RefSeq" id="WP_058730999.1">
    <property type="nucleotide sequence ID" value="NZ_CP065738.1"/>
</dbReference>
<evidence type="ECO:0000256" key="11">
    <source>
        <dbReference type="PIRSR" id="PIRSR000183-3"/>
    </source>
</evidence>
<feature type="binding site" evidence="11">
    <location>
        <position position="201"/>
    </location>
    <ligand>
        <name>NAD(+)</name>
        <dbReference type="ChEBI" id="CHEBI:57540"/>
    </ligand>
</feature>
<reference evidence="14" key="2">
    <citation type="submission" date="2016-04" db="EMBL/GenBank/DDBJ databases">
        <authorList>
            <person name="Evans L.H."/>
            <person name="Alamgir A."/>
            <person name="Owens N."/>
            <person name="Weber N.D."/>
            <person name="Virtaneva K."/>
            <person name="Barbian K."/>
            <person name="Babar A."/>
            <person name="Rosenke K."/>
        </authorList>
    </citation>
    <scope>NUCLEOTIDE SEQUENCE [LARGE SCALE GENOMIC DNA]</scope>
    <source>
        <strain evidence="14">RUTW2-3</strain>
    </source>
</reference>
<keyword evidence="16" id="KW-1185">Reference proteome</keyword>
<dbReference type="SMART" id="SM01002">
    <property type="entry name" value="AlaDh_PNT_C"/>
    <property type="match status" value="1"/>
</dbReference>
<feature type="binding site" evidence="11">
    <location>
        <position position="196"/>
    </location>
    <ligand>
        <name>NAD(+)</name>
        <dbReference type="ChEBI" id="CHEBI:57540"/>
    </ligand>
</feature>
<evidence type="ECO:0000256" key="1">
    <source>
        <dbReference type="ARBA" id="ARBA00005206"/>
    </source>
</evidence>